<evidence type="ECO:0000313" key="2">
    <source>
        <dbReference type="EMBL" id="MDQ7174681.1"/>
    </source>
</evidence>
<protein>
    <recommendedName>
        <fullName evidence="6">DNA-directed RNA polymerase subunit beta</fullName>
    </recommendedName>
</protein>
<accession>A0AAE5W904</accession>
<gene>
    <name evidence="3" type="ORF">BU653_02580</name>
    <name evidence="2" type="ORF">RCF65_01615</name>
</gene>
<evidence type="ECO:0000313" key="5">
    <source>
        <dbReference type="Proteomes" id="UP001240157"/>
    </source>
</evidence>
<evidence type="ECO:0000313" key="4">
    <source>
        <dbReference type="Proteomes" id="UP000242704"/>
    </source>
</evidence>
<name>A0AAE5W904_STACR</name>
<reference evidence="3 4" key="1">
    <citation type="journal article" date="2016" name="Front. Microbiol.">
        <title>Comprehensive Phylogenetic Analysis of Bovine Non-aureus Staphylococci Species Based on Whole-Genome Sequencing.</title>
        <authorList>
            <person name="Naushad S."/>
            <person name="Barkema H.W."/>
            <person name="Luby C."/>
            <person name="Condas L.A."/>
            <person name="Nobrega D.B."/>
            <person name="Carson D.A."/>
            <person name="De Buck J."/>
        </authorList>
    </citation>
    <scope>NUCLEOTIDE SEQUENCE [LARGE SCALE GENOMIC DNA]</scope>
    <source>
        <strain evidence="3 4">SNUC 505</strain>
    </source>
</reference>
<evidence type="ECO:0008006" key="6">
    <source>
        <dbReference type="Google" id="ProtNLM"/>
    </source>
</evidence>
<reference evidence="2 5" key="3">
    <citation type="submission" date="2023-08" db="EMBL/GenBank/DDBJ databases">
        <title>Whole genome sequencing of Staphylococcus chromogenes NNSch 2386.</title>
        <authorList>
            <person name="Kropotov V.S."/>
            <person name="Boriskina E.V."/>
            <person name="Gordinskaya N.A."/>
            <person name="Shkurkina I.S."/>
            <person name="Kryazhev D.V."/>
            <person name="Alekseeva A.E."/>
            <person name="Makhova M.A."/>
        </authorList>
    </citation>
    <scope>NUCLEOTIDE SEQUENCE [LARGE SCALE GENOMIC DNA]</scope>
    <source>
        <strain evidence="2 5">NNSch 2386</strain>
    </source>
</reference>
<dbReference type="RefSeq" id="WP_103159248.1">
    <property type="nucleotide sequence ID" value="NZ_BMDK01000004.1"/>
</dbReference>
<evidence type="ECO:0000256" key="1">
    <source>
        <dbReference type="SAM" id="Phobius"/>
    </source>
</evidence>
<dbReference type="AlphaFoldDB" id="A0AAE5W904"/>
<keyword evidence="1" id="KW-0472">Membrane</keyword>
<dbReference type="EMBL" id="JAVGJF010000004">
    <property type="protein sequence ID" value="MDQ7174681.1"/>
    <property type="molecule type" value="Genomic_DNA"/>
</dbReference>
<keyword evidence="1" id="KW-1133">Transmembrane helix</keyword>
<evidence type="ECO:0000313" key="3">
    <source>
        <dbReference type="EMBL" id="PTG16340.1"/>
    </source>
</evidence>
<comment type="caution">
    <text evidence="3">The sequence shown here is derived from an EMBL/GenBank/DDBJ whole genome shotgun (WGS) entry which is preliminary data.</text>
</comment>
<dbReference type="Proteomes" id="UP001240157">
    <property type="component" value="Unassembled WGS sequence"/>
</dbReference>
<feature type="transmembrane region" description="Helical" evidence="1">
    <location>
        <begin position="21"/>
        <end position="42"/>
    </location>
</feature>
<dbReference type="EMBL" id="PZBZ01000010">
    <property type="protein sequence ID" value="PTG16340.1"/>
    <property type="molecule type" value="Genomic_DNA"/>
</dbReference>
<proteinExistence type="predicted"/>
<reference evidence="3" key="2">
    <citation type="submission" date="2018-03" db="EMBL/GenBank/DDBJ databases">
        <authorList>
            <person name="Naushad S."/>
        </authorList>
    </citation>
    <scope>NUCLEOTIDE SEQUENCE</scope>
    <source>
        <strain evidence="3">SNUC 505</strain>
    </source>
</reference>
<organism evidence="3 4">
    <name type="scientific">Staphylococcus chromogenes</name>
    <name type="common">Staphylococcus hyicus subsp. chromogenes</name>
    <dbReference type="NCBI Taxonomy" id="46126"/>
    <lineage>
        <taxon>Bacteria</taxon>
        <taxon>Bacillati</taxon>
        <taxon>Bacillota</taxon>
        <taxon>Bacilli</taxon>
        <taxon>Bacillales</taxon>
        <taxon>Staphylococcaceae</taxon>
        <taxon>Staphylococcus</taxon>
    </lineage>
</organism>
<sequence>MQKNKPLKLWHWLQQSVSVQLTLFIIVAGLCFIIGLMTGFLINHDNLLNALNPKFWEHFKEIIGGSS</sequence>
<dbReference type="Proteomes" id="UP000242704">
    <property type="component" value="Unassembled WGS sequence"/>
</dbReference>
<keyword evidence="1" id="KW-0812">Transmembrane</keyword>